<dbReference type="RefSeq" id="WP_259863660.1">
    <property type="nucleotide sequence ID" value="NZ_BAAAST010000014.1"/>
</dbReference>
<evidence type="ECO:0000313" key="1">
    <source>
        <dbReference type="EMBL" id="UWP85533.1"/>
    </source>
</evidence>
<dbReference type="EMBL" id="CP073720">
    <property type="protein sequence ID" value="UWP85533.1"/>
    <property type="molecule type" value="Genomic_DNA"/>
</dbReference>
<dbReference type="Proteomes" id="UP001059617">
    <property type="component" value="Chromosome"/>
</dbReference>
<dbReference type="Gene3D" id="2.60.120.10">
    <property type="entry name" value="Jelly Rolls"/>
    <property type="match status" value="1"/>
</dbReference>
<reference evidence="1" key="1">
    <citation type="submission" date="2021-04" db="EMBL/GenBank/DDBJ databases">
        <authorList>
            <person name="Hartkoorn R.C."/>
            <person name="Beaudoing E."/>
            <person name="Hot D."/>
        </authorList>
    </citation>
    <scope>NUCLEOTIDE SEQUENCE</scope>
    <source>
        <strain evidence="1">NRRL B-16292</strain>
    </source>
</reference>
<keyword evidence="2" id="KW-1185">Reference proteome</keyword>
<sequence>MFVLETESIEWEPVVKNHRTGKISRKFIHEGEASPGVGYTSDLVRYEGGHGVFTAPRHRHNFDQFRFTISGEPDYGQGQVSSAGGVAFFPAGAHYGPERFEAAEILLVQWSEHWVTREKSDAAFTEMEKSGTFKEGYYVTADADGNEVRHDATNAIWEAVNGQPLVYPVPRYPQPVLMNPEGFAWRVDDGVRRKDLGHLTENDFNVQQYQWDADGLVPLPAERTQMVWLMSGEVEVENRKLGARTIVISDFGESHALVGVTPGEAMVFDFGAPLPGR</sequence>
<proteinExistence type="predicted"/>
<accession>A0ABY5W6A6</accession>
<reference evidence="1" key="2">
    <citation type="submission" date="2022-09" db="EMBL/GenBank/DDBJ databases">
        <title>Biosynthetic gene clusters of Dactylosporangioum fulvum.</title>
        <authorList>
            <person name="Caradec T."/>
        </authorList>
    </citation>
    <scope>NUCLEOTIDE SEQUENCE</scope>
    <source>
        <strain evidence="1">NRRL B-16292</strain>
    </source>
</reference>
<name>A0ABY5W6A6_9ACTN</name>
<gene>
    <name evidence="1" type="ORF">Dfulv_15335</name>
</gene>
<dbReference type="InterPro" id="IPR014710">
    <property type="entry name" value="RmlC-like_jellyroll"/>
</dbReference>
<protein>
    <submittedName>
        <fullName evidence="1">Uncharacterized protein</fullName>
    </submittedName>
</protein>
<evidence type="ECO:0000313" key="2">
    <source>
        <dbReference type="Proteomes" id="UP001059617"/>
    </source>
</evidence>
<dbReference type="SUPFAM" id="SSF51182">
    <property type="entry name" value="RmlC-like cupins"/>
    <property type="match status" value="2"/>
</dbReference>
<organism evidence="1 2">
    <name type="scientific">Dactylosporangium fulvum</name>
    <dbReference type="NCBI Taxonomy" id="53359"/>
    <lineage>
        <taxon>Bacteria</taxon>
        <taxon>Bacillati</taxon>
        <taxon>Actinomycetota</taxon>
        <taxon>Actinomycetes</taxon>
        <taxon>Micromonosporales</taxon>
        <taxon>Micromonosporaceae</taxon>
        <taxon>Dactylosporangium</taxon>
    </lineage>
</organism>
<dbReference type="InterPro" id="IPR011051">
    <property type="entry name" value="RmlC_Cupin_sf"/>
</dbReference>